<dbReference type="KEGG" id="gai:IMCC3135_10125"/>
<evidence type="ECO:0000313" key="9">
    <source>
        <dbReference type="Proteomes" id="UP000250079"/>
    </source>
</evidence>
<dbReference type="NCBIfam" id="NF033546">
    <property type="entry name" value="transpos_IS21"/>
    <property type="match status" value="1"/>
</dbReference>
<feature type="region of interest" description="Disordered" evidence="2">
    <location>
        <begin position="487"/>
        <end position="513"/>
    </location>
</feature>
<accession>A0A2Z2P8W9</accession>
<dbReference type="InterPro" id="IPR036397">
    <property type="entry name" value="RNaseH_sf"/>
</dbReference>
<dbReference type="EMBL" id="CP018632">
    <property type="protein sequence ID" value="ASJ72119.1"/>
    <property type="molecule type" value="Genomic_DNA"/>
</dbReference>
<dbReference type="KEGG" id="gai:IMCC3135_17165"/>
<protein>
    <recommendedName>
        <fullName evidence="3">Integrase catalytic domain-containing protein</fullName>
    </recommendedName>
</protein>
<dbReference type="Gene3D" id="3.30.420.10">
    <property type="entry name" value="Ribonuclease H-like superfamily/Ribonuclease H"/>
    <property type="match status" value="1"/>
</dbReference>
<dbReference type="PANTHER" id="PTHR35004">
    <property type="entry name" value="TRANSPOSASE RV3428C-RELATED"/>
    <property type="match status" value="1"/>
</dbReference>
<name>A0A2Z2P8W9_9GAMM</name>
<dbReference type="AlphaFoldDB" id="A0A2Z2P8W9"/>
<dbReference type="GO" id="GO:0003676">
    <property type="term" value="F:nucleic acid binding"/>
    <property type="evidence" value="ECO:0007669"/>
    <property type="project" value="InterPro"/>
</dbReference>
<dbReference type="SUPFAM" id="SSF53098">
    <property type="entry name" value="Ribonuclease H-like"/>
    <property type="match status" value="1"/>
</dbReference>
<dbReference type="EMBL" id="CP018632">
    <property type="protein sequence ID" value="ASJ71665.1"/>
    <property type="molecule type" value="Genomic_DNA"/>
</dbReference>
<evidence type="ECO:0000313" key="6">
    <source>
        <dbReference type="EMBL" id="ASJ73515.1"/>
    </source>
</evidence>
<dbReference type="InterPro" id="IPR054353">
    <property type="entry name" value="IstA-like_C"/>
</dbReference>
<evidence type="ECO:0000313" key="8">
    <source>
        <dbReference type="EMBL" id="ASJ76334.1"/>
    </source>
</evidence>
<dbReference type="KEGG" id="gai:IMCC3135_20345"/>
<keyword evidence="9" id="KW-1185">Reference proteome</keyword>
<gene>
    <name evidence="4" type="ORF">IMCC3135_07805</name>
    <name evidence="5" type="ORF">IMCC3135_10125</name>
    <name evidence="6" type="ORF">IMCC3135_17165</name>
    <name evidence="7" type="ORF">IMCC3135_20345</name>
    <name evidence="8" type="ORF">IMCC3135_31430</name>
</gene>
<evidence type="ECO:0000256" key="1">
    <source>
        <dbReference type="ARBA" id="ARBA00009277"/>
    </source>
</evidence>
<evidence type="ECO:0000256" key="2">
    <source>
        <dbReference type="SAM" id="MobiDB-lite"/>
    </source>
</evidence>
<dbReference type="PROSITE" id="PS50994">
    <property type="entry name" value="INTEGRASE"/>
    <property type="match status" value="1"/>
</dbReference>
<dbReference type="EMBL" id="CP018632">
    <property type="protein sequence ID" value="ASJ76334.1"/>
    <property type="molecule type" value="Genomic_DNA"/>
</dbReference>
<evidence type="ECO:0000313" key="5">
    <source>
        <dbReference type="EMBL" id="ASJ72119.1"/>
    </source>
</evidence>
<evidence type="ECO:0000259" key="3">
    <source>
        <dbReference type="PROSITE" id="PS50994"/>
    </source>
</evidence>
<dbReference type="EMBL" id="CP018632">
    <property type="protein sequence ID" value="ASJ74147.1"/>
    <property type="molecule type" value="Genomic_DNA"/>
</dbReference>
<sequence>MTIHAELHSQILRLHFVEHWGVNTIARQLHIHHSVVERVLSQVGVPQSERTESRSIRDPYNDFIVATLDKFPDLTATRLYVMACNRGYNGCSSHFRARVAELRPRKNPEAFQRLKTFPGEQMQCDWGSFGHLQIGRAKRPLMAFVMVLSWSRMIFVRFYLNARMESFLRGHVAAFEHLGVARVVLYDNLKSAVIQRHGDAITFNPELLKLSAHYRFEPRPCAPYRGNEKGRVERGVRFIRENFFAARDFRDLDDLNRQADQWCTEHSTQRPCQADTSITVGEAFEKEKEHLIALPDNPYPADDRVSVSIGKTPYARYDLNDYSLPHTHVRRVLTVLASMGTVRITDGAKVIASHVRSYGKGEQIEDPAHLQALVNYKRRGRAHRGQDRLSQSAPSSTALLTQGAKRGYRPSQVVAQLLNLLDSYGAQELEHAIAEALRQQVPHPNAVRIVLERRRDEHNRPPPLIVPLPANARANHIVVRPGSLDCYDQLSDNDNDNDNDNSVPGETDDDSIK</sequence>
<dbReference type="InterPro" id="IPR012337">
    <property type="entry name" value="RNaseH-like_sf"/>
</dbReference>
<feature type="compositionally biased region" description="Polar residues" evidence="2">
    <location>
        <begin position="388"/>
        <end position="400"/>
    </location>
</feature>
<dbReference type="KEGG" id="gai:IMCC3135_31430"/>
<feature type="domain" description="Integrase catalytic" evidence="3">
    <location>
        <begin position="114"/>
        <end position="288"/>
    </location>
</feature>
<dbReference type="OrthoDB" id="2065409at2"/>
<dbReference type="InterPro" id="IPR001584">
    <property type="entry name" value="Integrase_cat-core"/>
</dbReference>
<dbReference type="RefSeq" id="WP_088917075.1">
    <property type="nucleotide sequence ID" value="NZ_CP018632.1"/>
</dbReference>
<dbReference type="EMBL" id="CP018632">
    <property type="protein sequence ID" value="ASJ73515.1"/>
    <property type="molecule type" value="Genomic_DNA"/>
</dbReference>
<dbReference type="KEGG" id="gai:IMCC3135_07805"/>
<feature type="region of interest" description="Disordered" evidence="2">
    <location>
        <begin position="380"/>
        <end position="405"/>
    </location>
</feature>
<organism evidence="8 9">
    <name type="scientific">Granulosicoccus antarcticus IMCC3135</name>
    <dbReference type="NCBI Taxonomy" id="1192854"/>
    <lineage>
        <taxon>Bacteria</taxon>
        <taxon>Pseudomonadati</taxon>
        <taxon>Pseudomonadota</taxon>
        <taxon>Gammaproteobacteria</taxon>
        <taxon>Chromatiales</taxon>
        <taxon>Granulosicoccaceae</taxon>
        <taxon>Granulosicoccus</taxon>
    </lineage>
</organism>
<evidence type="ECO:0000313" key="7">
    <source>
        <dbReference type="EMBL" id="ASJ74147.1"/>
    </source>
</evidence>
<dbReference type="GO" id="GO:0015074">
    <property type="term" value="P:DNA integration"/>
    <property type="evidence" value="ECO:0007669"/>
    <property type="project" value="InterPro"/>
</dbReference>
<dbReference type="PANTHER" id="PTHR35004:SF7">
    <property type="entry name" value="INTEGRASE PROTEIN"/>
    <property type="match status" value="1"/>
</dbReference>
<comment type="similarity">
    <text evidence="1">Belongs to the transposase IS21/IS408/IS1162 family.</text>
</comment>
<dbReference type="Proteomes" id="UP000250079">
    <property type="component" value="Chromosome"/>
</dbReference>
<reference evidence="8 9" key="1">
    <citation type="submission" date="2016-12" db="EMBL/GenBank/DDBJ databases">
        <authorList>
            <person name="Song W.-J."/>
            <person name="Kurnit D.M."/>
        </authorList>
    </citation>
    <scope>NUCLEOTIDE SEQUENCE [LARGE SCALE GENOMIC DNA]</scope>
    <source>
        <strain evidence="8 9">IMCC3135</strain>
    </source>
</reference>
<proteinExistence type="inferred from homology"/>
<dbReference type="Pfam" id="PF22483">
    <property type="entry name" value="Mu-transpos_C_2"/>
    <property type="match status" value="1"/>
</dbReference>
<evidence type="ECO:0000313" key="4">
    <source>
        <dbReference type="EMBL" id="ASJ71665.1"/>
    </source>
</evidence>